<evidence type="ECO:0000313" key="3">
    <source>
        <dbReference type="Proteomes" id="UP000608955"/>
    </source>
</evidence>
<evidence type="ECO:0000256" key="1">
    <source>
        <dbReference type="SAM" id="MobiDB-lite"/>
    </source>
</evidence>
<evidence type="ECO:0000313" key="2">
    <source>
        <dbReference type="EMBL" id="GHD89272.1"/>
    </source>
</evidence>
<dbReference type="AlphaFoldDB" id="A0A919CWZ0"/>
<protein>
    <submittedName>
        <fullName evidence="2">Uncharacterized protein</fullName>
    </submittedName>
</protein>
<gene>
    <name evidence="2" type="ORF">GCM10010508_29250</name>
</gene>
<comment type="caution">
    <text evidence="2">The sequence shown here is derived from an EMBL/GenBank/DDBJ whole genome shotgun (WGS) entry which is preliminary data.</text>
</comment>
<accession>A0A919CWZ0</accession>
<organism evidence="2 3">
    <name type="scientific">Streptomyces naganishii JCM 4654</name>
    <dbReference type="NCBI Taxonomy" id="1306179"/>
    <lineage>
        <taxon>Bacteria</taxon>
        <taxon>Bacillati</taxon>
        <taxon>Actinomycetota</taxon>
        <taxon>Actinomycetes</taxon>
        <taxon>Kitasatosporales</taxon>
        <taxon>Streptomycetaceae</taxon>
        <taxon>Streptomyces</taxon>
    </lineage>
</organism>
<dbReference type="Proteomes" id="UP000608955">
    <property type="component" value="Unassembled WGS sequence"/>
</dbReference>
<dbReference type="RefSeq" id="WP_190178251.1">
    <property type="nucleotide sequence ID" value="NZ_BMVF01000007.1"/>
</dbReference>
<reference evidence="2" key="2">
    <citation type="submission" date="2020-09" db="EMBL/GenBank/DDBJ databases">
        <authorList>
            <person name="Sun Q."/>
            <person name="Ohkuma M."/>
        </authorList>
    </citation>
    <scope>NUCLEOTIDE SEQUENCE</scope>
    <source>
        <strain evidence="2">JCM 4654</strain>
    </source>
</reference>
<dbReference type="EMBL" id="BMVF01000007">
    <property type="protein sequence ID" value="GHD89272.1"/>
    <property type="molecule type" value="Genomic_DNA"/>
</dbReference>
<reference evidence="2" key="1">
    <citation type="journal article" date="2014" name="Int. J. Syst. Evol. Microbiol.">
        <title>Complete genome sequence of Corynebacterium casei LMG S-19264T (=DSM 44701T), isolated from a smear-ripened cheese.</title>
        <authorList>
            <consortium name="US DOE Joint Genome Institute (JGI-PGF)"/>
            <person name="Walter F."/>
            <person name="Albersmeier A."/>
            <person name="Kalinowski J."/>
            <person name="Ruckert C."/>
        </authorList>
    </citation>
    <scope>NUCLEOTIDE SEQUENCE</scope>
    <source>
        <strain evidence="2">JCM 4654</strain>
    </source>
</reference>
<name>A0A919CWZ0_9ACTN</name>
<feature type="region of interest" description="Disordered" evidence="1">
    <location>
        <begin position="26"/>
        <end position="58"/>
    </location>
</feature>
<sequence>MAAWLLPVLGVPLLLEAVAGRAAPAFPAPRTAEGTPDATADGPPHSRHTDSVRNPITR</sequence>
<keyword evidence="3" id="KW-1185">Reference proteome</keyword>
<proteinExistence type="predicted"/>